<reference evidence="1" key="1">
    <citation type="journal article" date="2023" name="bioRxiv">
        <title>Improved chromosome-level genome assembly for marigold (Tagetes erecta).</title>
        <authorList>
            <person name="Jiang F."/>
            <person name="Yuan L."/>
            <person name="Wang S."/>
            <person name="Wang H."/>
            <person name="Xu D."/>
            <person name="Wang A."/>
            <person name="Fan W."/>
        </authorList>
    </citation>
    <scope>NUCLEOTIDE SEQUENCE</scope>
    <source>
        <strain evidence="1">WSJ</strain>
        <tissue evidence="1">Leaf</tissue>
    </source>
</reference>
<gene>
    <name evidence="1" type="ORF">QVD17_22282</name>
</gene>
<evidence type="ECO:0000313" key="1">
    <source>
        <dbReference type="EMBL" id="KAK1420575.1"/>
    </source>
</evidence>
<dbReference type="Proteomes" id="UP001229421">
    <property type="component" value="Unassembled WGS sequence"/>
</dbReference>
<accession>A0AAD8KCU3</accession>
<dbReference type="EMBL" id="JAUHHV010000006">
    <property type="protein sequence ID" value="KAK1420575.1"/>
    <property type="molecule type" value="Genomic_DNA"/>
</dbReference>
<protein>
    <submittedName>
        <fullName evidence="1">Uncharacterized protein</fullName>
    </submittedName>
</protein>
<sequence>MVGVAMKELDVKEMMVTWEILMVGVDAELLEKQKNGTTWMKTGRGVSRWWRIHSPSKTPLTIKRTRGGVVVEVCGGAIDGDGSCAMERRWRWH</sequence>
<evidence type="ECO:0000313" key="2">
    <source>
        <dbReference type="Proteomes" id="UP001229421"/>
    </source>
</evidence>
<comment type="caution">
    <text evidence="1">The sequence shown here is derived from an EMBL/GenBank/DDBJ whole genome shotgun (WGS) entry which is preliminary data.</text>
</comment>
<keyword evidence="2" id="KW-1185">Reference proteome</keyword>
<name>A0AAD8KCU3_TARER</name>
<organism evidence="1 2">
    <name type="scientific">Tagetes erecta</name>
    <name type="common">African marigold</name>
    <dbReference type="NCBI Taxonomy" id="13708"/>
    <lineage>
        <taxon>Eukaryota</taxon>
        <taxon>Viridiplantae</taxon>
        <taxon>Streptophyta</taxon>
        <taxon>Embryophyta</taxon>
        <taxon>Tracheophyta</taxon>
        <taxon>Spermatophyta</taxon>
        <taxon>Magnoliopsida</taxon>
        <taxon>eudicotyledons</taxon>
        <taxon>Gunneridae</taxon>
        <taxon>Pentapetalae</taxon>
        <taxon>asterids</taxon>
        <taxon>campanulids</taxon>
        <taxon>Asterales</taxon>
        <taxon>Asteraceae</taxon>
        <taxon>Asteroideae</taxon>
        <taxon>Heliantheae alliance</taxon>
        <taxon>Tageteae</taxon>
        <taxon>Tagetes</taxon>
    </lineage>
</organism>
<dbReference type="AlphaFoldDB" id="A0AAD8KCU3"/>
<proteinExistence type="predicted"/>